<dbReference type="Pfam" id="PF00656">
    <property type="entry name" value="Peptidase_C14"/>
    <property type="match status" value="1"/>
</dbReference>
<comment type="similarity">
    <text evidence="1">Belongs to the peptidase C14A family.</text>
</comment>
<evidence type="ECO:0000313" key="4">
    <source>
        <dbReference type="EMBL" id="MBK7416063.1"/>
    </source>
</evidence>
<dbReference type="GO" id="GO:0006508">
    <property type="term" value="P:proteolysis"/>
    <property type="evidence" value="ECO:0007669"/>
    <property type="project" value="InterPro"/>
</dbReference>
<dbReference type="AlphaFoldDB" id="A0A935JYA7"/>
<dbReference type="PANTHER" id="PTHR22576">
    <property type="entry name" value="MUCOSA ASSOCIATED LYMPHOID TISSUE LYMPHOMA TRANSLOCATION PROTEIN 1/PARACASPASE"/>
    <property type="match status" value="1"/>
</dbReference>
<dbReference type="SUPFAM" id="SSF52129">
    <property type="entry name" value="Caspase-like"/>
    <property type="match status" value="1"/>
</dbReference>
<evidence type="ECO:0000256" key="2">
    <source>
        <dbReference type="SAM" id="SignalP"/>
    </source>
</evidence>
<protein>
    <submittedName>
        <fullName evidence="4">Caspase family protein</fullName>
    </submittedName>
</protein>
<proteinExistence type="inferred from homology"/>
<dbReference type="InterPro" id="IPR001309">
    <property type="entry name" value="Pept_C14_p20"/>
</dbReference>
<organism evidence="4 5">
    <name type="scientific">Candidatus Dechloromonas phosphorivorans</name>
    <dbReference type="NCBI Taxonomy" id="2899244"/>
    <lineage>
        <taxon>Bacteria</taxon>
        <taxon>Pseudomonadati</taxon>
        <taxon>Pseudomonadota</taxon>
        <taxon>Betaproteobacteria</taxon>
        <taxon>Rhodocyclales</taxon>
        <taxon>Azonexaceae</taxon>
        <taxon>Dechloromonas</taxon>
    </lineage>
</organism>
<evidence type="ECO:0000313" key="5">
    <source>
        <dbReference type="Proteomes" id="UP000739411"/>
    </source>
</evidence>
<feature type="signal peptide" evidence="2">
    <location>
        <begin position="1"/>
        <end position="26"/>
    </location>
</feature>
<keyword evidence="2" id="KW-0732">Signal</keyword>
<dbReference type="EMBL" id="JADJMS010000031">
    <property type="protein sequence ID" value="MBK7416063.1"/>
    <property type="molecule type" value="Genomic_DNA"/>
</dbReference>
<feature type="chain" id="PRO_5037243073" evidence="2">
    <location>
        <begin position="27"/>
        <end position="439"/>
    </location>
</feature>
<evidence type="ECO:0000256" key="1">
    <source>
        <dbReference type="ARBA" id="ARBA00010134"/>
    </source>
</evidence>
<dbReference type="InterPro" id="IPR015917">
    <property type="entry name" value="Pept_C14A"/>
</dbReference>
<dbReference type="Proteomes" id="UP000739411">
    <property type="component" value="Unassembled WGS sequence"/>
</dbReference>
<dbReference type="PANTHER" id="PTHR22576:SF37">
    <property type="entry name" value="MUCOSA-ASSOCIATED LYMPHOID TISSUE LYMPHOMA TRANSLOCATION PROTEIN 1"/>
    <property type="match status" value="1"/>
</dbReference>
<dbReference type="SMART" id="SM00115">
    <property type="entry name" value="CASc"/>
    <property type="match status" value="1"/>
</dbReference>
<dbReference type="InterPro" id="IPR029030">
    <property type="entry name" value="Caspase-like_dom_sf"/>
</dbReference>
<name>A0A935JYA7_9RHOO</name>
<accession>A0A935JYA7</accession>
<dbReference type="InterPro" id="IPR052039">
    <property type="entry name" value="Caspase-related_regulators"/>
</dbReference>
<feature type="domain" description="Caspase family p20" evidence="3">
    <location>
        <begin position="31"/>
        <end position="163"/>
    </location>
</feature>
<comment type="caution">
    <text evidence="4">The sequence shown here is derived from an EMBL/GenBank/DDBJ whole genome shotgun (WGS) entry which is preliminary data.</text>
</comment>
<reference evidence="4 5" key="1">
    <citation type="submission" date="2020-10" db="EMBL/GenBank/DDBJ databases">
        <title>Connecting structure to function with the recovery of over 1000 high-quality activated sludge metagenome-assembled genomes encoding full-length rRNA genes using long-read sequencing.</title>
        <authorList>
            <person name="Singleton C.M."/>
            <person name="Petriglieri F."/>
            <person name="Kristensen J.M."/>
            <person name="Kirkegaard R.H."/>
            <person name="Michaelsen T.Y."/>
            <person name="Andersen M.H."/>
            <person name="Karst S.M."/>
            <person name="Dueholm M.S."/>
            <person name="Nielsen P.H."/>
            <person name="Albertsen M."/>
        </authorList>
    </citation>
    <scope>NUCLEOTIDE SEQUENCE [LARGE SCALE GENOMIC DNA]</scope>
    <source>
        <strain evidence="4">EsbW_18-Q3-R4-48_BATAC.463</strain>
    </source>
</reference>
<evidence type="ECO:0000259" key="3">
    <source>
        <dbReference type="PROSITE" id="PS50208"/>
    </source>
</evidence>
<sequence length="439" mass="47081">MLVSDVLKKFICAFVVAIVCISFANAADNQGRRVALVIGNGNYQQPLLPKLRNPPNDADDISKVLRGFGFEVIERKNQTLEGMNQAIAEFGSKIGGSEAALFFFAGHGIQSRNQNYLLPVNAKIDSDASIPYQGVNLNQILDEMDNGKSGANIVILDACRNNPMSGKFRSGQSRGLASPGNTPKGTVIIYATDPGNVASDGVGRNGLLTAGLLTAFKGKDLSLDGILTVASAEVEQASGMAQTPYINGPKTLQKKFNFHVTIDPGPREIEKSFWNSMAQSTDASDYEAYLQKYPQGSYSALAENRLKKLKAEQQERIAGTTNNFDGNWAVSVVCEDVQDKGKLARGYSLRFMSEVKDGRLKGQLGQVGQPSSLTIVGTIQADGKADISANGLTGNPDTTLGQLSRGSPYSYKMSGTFTQASGKAVRLNLRPCEATFIKN</sequence>
<gene>
    <name evidence="4" type="ORF">IPJ38_14065</name>
</gene>
<dbReference type="Gene3D" id="3.40.50.1460">
    <property type="match status" value="1"/>
</dbReference>
<dbReference type="GO" id="GO:0004197">
    <property type="term" value="F:cysteine-type endopeptidase activity"/>
    <property type="evidence" value="ECO:0007669"/>
    <property type="project" value="InterPro"/>
</dbReference>
<dbReference type="InterPro" id="IPR011600">
    <property type="entry name" value="Pept_C14_caspase"/>
</dbReference>
<dbReference type="PROSITE" id="PS50208">
    <property type="entry name" value="CASPASE_P20"/>
    <property type="match status" value="1"/>
</dbReference>